<accession>A0A2S2CTC3</accession>
<organism evidence="1 2">
    <name type="scientific">Azospirillum thermophilum</name>
    <dbReference type="NCBI Taxonomy" id="2202148"/>
    <lineage>
        <taxon>Bacteria</taxon>
        <taxon>Pseudomonadati</taxon>
        <taxon>Pseudomonadota</taxon>
        <taxon>Alphaproteobacteria</taxon>
        <taxon>Rhodospirillales</taxon>
        <taxon>Azospirillaceae</taxon>
        <taxon>Azospirillum</taxon>
    </lineage>
</organism>
<name>A0A2S2CTC3_9PROT</name>
<evidence type="ECO:0000313" key="1">
    <source>
        <dbReference type="EMBL" id="AWK87726.1"/>
    </source>
</evidence>
<sequence>MPPETAAGIAIGLDSGQGGGFPCRTISAVRPSLQEPVMSSPAAITADTDLATLDALDPLARGRMAMLHPVFGPGVGLPDSARLGELAKATGLPLDALLATAAGTIRVVAPEGGCGCGSSCGGGSVH</sequence>
<dbReference type="Proteomes" id="UP000245629">
    <property type="component" value="Chromosome 2"/>
</dbReference>
<dbReference type="EMBL" id="CP029353">
    <property type="protein sequence ID" value="AWK87726.1"/>
    <property type="molecule type" value="Genomic_DNA"/>
</dbReference>
<evidence type="ECO:0000313" key="2">
    <source>
        <dbReference type="Proteomes" id="UP000245629"/>
    </source>
</evidence>
<protein>
    <submittedName>
        <fullName evidence="1">Uncharacterized protein</fullName>
    </submittedName>
</protein>
<proteinExistence type="predicted"/>
<keyword evidence="2" id="KW-1185">Reference proteome</keyword>
<reference evidence="2" key="1">
    <citation type="submission" date="2018-05" db="EMBL/GenBank/DDBJ databases">
        <title>Azospirillum thermophila sp. nov., a novel isolated from hot spring.</title>
        <authorList>
            <person name="Zhao Z."/>
        </authorList>
    </citation>
    <scope>NUCLEOTIDE SEQUENCE [LARGE SCALE GENOMIC DNA]</scope>
    <source>
        <strain evidence="2">CFH 70021</strain>
    </source>
</reference>
<dbReference type="AlphaFoldDB" id="A0A2S2CTC3"/>
<gene>
    <name evidence="1" type="ORF">DEW08_17290</name>
</gene>
<dbReference type="KEGG" id="azz:DEW08_17290"/>